<sequence length="154" mass="17107">MRLILSAIFALLVAMPVWAVDADEMFADPALEERAREVGRQLRCLKCRNQSIFDSNAGIAKDLRVAVRDRMVAGDSDQEILEYVRVRFGDYVLMKPPVEGHTYLLWMTPVVLMLLAGVGFAGYMRGRSSACADHTLSDTDRAEAQRILKEGGAS</sequence>
<feature type="domain" description="CcmH/CycL/Ccl2/NrfF N-terminal" evidence="10">
    <location>
        <begin position="8"/>
        <end position="148"/>
    </location>
</feature>
<gene>
    <name evidence="11" type="ORF">CLV88_103368</name>
</gene>
<feature type="transmembrane region" description="Helical" evidence="9">
    <location>
        <begin position="103"/>
        <end position="124"/>
    </location>
</feature>
<feature type="signal peptide" evidence="9">
    <location>
        <begin position="1"/>
        <end position="19"/>
    </location>
</feature>
<dbReference type="CDD" id="cd16378">
    <property type="entry name" value="CcmH_N"/>
    <property type="match status" value="1"/>
</dbReference>
<comment type="function">
    <text evidence="7">Required for the biogenesis of c-type cytochromes. Possible subunit of a heme lyase.</text>
</comment>
<comment type="similarity">
    <text evidence="1 9">Belongs to the CcmH/CycL/Ccl2/NrfF family.</text>
</comment>
<dbReference type="PANTHER" id="PTHR47870">
    <property type="entry name" value="CYTOCHROME C-TYPE BIOGENESIS PROTEIN CCMH"/>
    <property type="match status" value="1"/>
</dbReference>
<evidence type="ECO:0000256" key="2">
    <source>
        <dbReference type="ARBA" id="ARBA00022617"/>
    </source>
</evidence>
<dbReference type="GO" id="GO:0046872">
    <property type="term" value="F:metal ion binding"/>
    <property type="evidence" value="ECO:0007669"/>
    <property type="project" value="UniProtKB-KW"/>
</dbReference>
<dbReference type="Pfam" id="PF03918">
    <property type="entry name" value="CcmH"/>
    <property type="match status" value="1"/>
</dbReference>
<dbReference type="OrthoDB" id="9804975at2"/>
<keyword evidence="6 9" id="KW-0408">Iron</keyword>
<evidence type="ECO:0000259" key="10">
    <source>
        <dbReference type="Pfam" id="PF03918"/>
    </source>
</evidence>
<keyword evidence="4 9" id="KW-0732">Signal</keyword>
<dbReference type="InterPro" id="IPR038297">
    <property type="entry name" value="CcmH/CycL/NrfF/Ccl2_sf"/>
</dbReference>
<dbReference type="RefSeq" id="WP_106607900.1">
    <property type="nucleotide sequence ID" value="NZ_PYGJ01000003.1"/>
</dbReference>
<comment type="caution">
    <text evidence="11">The sequence shown here is derived from an EMBL/GenBank/DDBJ whole genome shotgun (WGS) entry which is preliminary data.</text>
</comment>
<dbReference type="Gene3D" id="1.10.8.640">
    <property type="entry name" value="Cytochrome C biogenesis protein"/>
    <property type="match status" value="1"/>
</dbReference>
<dbReference type="EMBL" id="PYGJ01000003">
    <property type="protein sequence ID" value="PSL20718.1"/>
    <property type="molecule type" value="Genomic_DNA"/>
</dbReference>
<name>A0A2P8FG85_9RHOB</name>
<evidence type="ECO:0000256" key="5">
    <source>
        <dbReference type="ARBA" id="ARBA00022748"/>
    </source>
</evidence>
<keyword evidence="2 9" id="KW-0349">Heme</keyword>
<evidence type="ECO:0000313" key="12">
    <source>
        <dbReference type="Proteomes" id="UP000240418"/>
    </source>
</evidence>
<keyword evidence="3 9" id="KW-0479">Metal-binding</keyword>
<dbReference type="InterPro" id="IPR005616">
    <property type="entry name" value="CcmH/CycL/Ccl2/NrfF_N"/>
</dbReference>
<comment type="subcellular location">
    <subcellularLocation>
        <location evidence="8">Membrane</location>
        <topology evidence="8">Single-pass membrane protein</topology>
        <orientation evidence="8">Periplasmic side</orientation>
    </subcellularLocation>
</comment>
<keyword evidence="9" id="KW-1133">Transmembrane helix</keyword>
<evidence type="ECO:0000256" key="9">
    <source>
        <dbReference type="RuleBase" id="RU364112"/>
    </source>
</evidence>
<dbReference type="FunFam" id="1.10.8.640:FF:000001">
    <property type="entry name" value="Cytochrome c-type biogenesis protein"/>
    <property type="match status" value="1"/>
</dbReference>
<dbReference type="Proteomes" id="UP000240418">
    <property type="component" value="Unassembled WGS sequence"/>
</dbReference>
<feature type="chain" id="PRO_5015021902" description="Cytochrome c-type biogenesis protein" evidence="9">
    <location>
        <begin position="20"/>
        <end position="154"/>
    </location>
</feature>
<reference evidence="11 12" key="1">
    <citation type="submission" date="2018-03" db="EMBL/GenBank/DDBJ databases">
        <title>Genomic Encyclopedia of Archaeal and Bacterial Type Strains, Phase II (KMG-II): from individual species to whole genera.</title>
        <authorList>
            <person name="Goeker M."/>
        </authorList>
    </citation>
    <scope>NUCLEOTIDE SEQUENCE [LARGE SCALE GENOMIC DNA]</scope>
    <source>
        <strain evidence="11 12">DSM 100673</strain>
    </source>
</reference>
<evidence type="ECO:0000256" key="4">
    <source>
        <dbReference type="ARBA" id="ARBA00022729"/>
    </source>
</evidence>
<evidence type="ECO:0000256" key="6">
    <source>
        <dbReference type="ARBA" id="ARBA00023004"/>
    </source>
</evidence>
<proteinExistence type="inferred from homology"/>
<dbReference type="GO" id="GO:0017004">
    <property type="term" value="P:cytochrome complex assembly"/>
    <property type="evidence" value="ECO:0007669"/>
    <property type="project" value="UniProtKB-KW"/>
</dbReference>
<dbReference type="GO" id="GO:0005886">
    <property type="term" value="C:plasma membrane"/>
    <property type="evidence" value="ECO:0007669"/>
    <property type="project" value="TreeGrafter"/>
</dbReference>
<accession>A0A2P8FG85</accession>
<evidence type="ECO:0000256" key="8">
    <source>
        <dbReference type="ARBA" id="ARBA00060491"/>
    </source>
</evidence>
<keyword evidence="9" id="KW-0472">Membrane</keyword>
<dbReference type="AlphaFoldDB" id="A0A2P8FG85"/>
<keyword evidence="12" id="KW-1185">Reference proteome</keyword>
<dbReference type="PANTHER" id="PTHR47870:SF1">
    <property type="entry name" value="CYTOCHROME C-TYPE BIOGENESIS PROTEIN CCMH"/>
    <property type="match status" value="1"/>
</dbReference>
<evidence type="ECO:0000256" key="7">
    <source>
        <dbReference type="ARBA" id="ARBA00037230"/>
    </source>
</evidence>
<protein>
    <recommendedName>
        <fullName evidence="9">Cytochrome c-type biogenesis protein</fullName>
    </recommendedName>
</protein>
<dbReference type="InterPro" id="IPR051263">
    <property type="entry name" value="C-type_cytochrome_biogenesis"/>
</dbReference>
<evidence type="ECO:0000256" key="3">
    <source>
        <dbReference type="ARBA" id="ARBA00022723"/>
    </source>
</evidence>
<evidence type="ECO:0000256" key="1">
    <source>
        <dbReference type="ARBA" id="ARBA00010342"/>
    </source>
</evidence>
<evidence type="ECO:0000313" key="11">
    <source>
        <dbReference type="EMBL" id="PSL20718.1"/>
    </source>
</evidence>
<organism evidence="11 12">
    <name type="scientific">Shimia abyssi</name>
    <dbReference type="NCBI Taxonomy" id="1662395"/>
    <lineage>
        <taxon>Bacteria</taxon>
        <taxon>Pseudomonadati</taxon>
        <taxon>Pseudomonadota</taxon>
        <taxon>Alphaproteobacteria</taxon>
        <taxon>Rhodobacterales</taxon>
        <taxon>Roseobacteraceae</taxon>
    </lineage>
</organism>
<keyword evidence="5" id="KW-0201">Cytochrome c-type biogenesis</keyword>
<keyword evidence="9" id="KW-0812">Transmembrane</keyword>